<comment type="function">
    <text evidence="5">The purine nucleoside phosphorylases catalyze the phosphorolytic breakdown of the N-glycosidic bond in the beta-(deoxy)ribonucleoside molecules, with the formation of the corresponding free purine bases and pentose-1-phosphate.</text>
</comment>
<evidence type="ECO:0000256" key="3">
    <source>
        <dbReference type="ARBA" id="ARBA00022676"/>
    </source>
</evidence>
<dbReference type="EMBL" id="CP001359">
    <property type="protein sequence ID" value="ACL64009.1"/>
    <property type="molecule type" value="Genomic_DNA"/>
</dbReference>
<feature type="binding site" evidence="6">
    <location>
        <position position="220"/>
    </location>
    <ligand>
        <name>phosphate</name>
        <dbReference type="ChEBI" id="CHEBI:43474"/>
    </ligand>
</feature>
<dbReference type="GO" id="GO:0009116">
    <property type="term" value="P:nucleoside metabolic process"/>
    <property type="evidence" value="ECO:0007669"/>
    <property type="project" value="InterPro"/>
</dbReference>
<dbReference type="PIRSF" id="PIRSF000477">
    <property type="entry name" value="PurNPase"/>
    <property type="match status" value="1"/>
</dbReference>
<comment type="pathway">
    <text evidence="1 5">Purine metabolism; purine nucleoside salvage.</text>
</comment>
<name>B8JCY1_ANAD2</name>
<dbReference type="Gene3D" id="3.40.50.1580">
    <property type="entry name" value="Nucleoside phosphorylase domain"/>
    <property type="match status" value="1"/>
</dbReference>
<dbReference type="KEGG" id="acp:A2cp1_0652"/>
<dbReference type="SUPFAM" id="SSF53167">
    <property type="entry name" value="Purine and uridine phosphorylases"/>
    <property type="match status" value="1"/>
</dbReference>
<evidence type="ECO:0000256" key="1">
    <source>
        <dbReference type="ARBA" id="ARBA00005058"/>
    </source>
</evidence>
<organism evidence="8 9">
    <name type="scientific">Anaeromyxobacter dehalogenans (strain ATCC BAA-258 / DSM 21875 / 2CP-1)</name>
    <dbReference type="NCBI Taxonomy" id="455488"/>
    <lineage>
        <taxon>Bacteria</taxon>
        <taxon>Pseudomonadati</taxon>
        <taxon>Myxococcota</taxon>
        <taxon>Myxococcia</taxon>
        <taxon>Myxococcales</taxon>
        <taxon>Cystobacterineae</taxon>
        <taxon>Anaeromyxobacteraceae</taxon>
        <taxon>Anaeromyxobacter</taxon>
    </lineage>
</organism>
<keyword evidence="4 5" id="KW-0808">Transferase</keyword>
<feature type="binding site" evidence="6">
    <location>
        <position position="201"/>
    </location>
    <ligand>
        <name>a purine D-ribonucleoside</name>
        <dbReference type="ChEBI" id="CHEBI:142355"/>
    </ligand>
</feature>
<evidence type="ECO:0000313" key="8">
    <source>
        <dbReference type="EMBL" id="ACL64009.1"/>
    </source>
</evidence>
<evidence type="ECO:0000256" key="2">
    <source>
        <dbReference type="ARBA" id="ARBA00006751"/>
    </source>
</evidence>
<dbReference type="UniPathway" id="UPA00606"/>
<dbReference type="InterPro" id="IPR000845">
    <property type="entry name" value="Nucleoside_phosphorylase_d"/>
</dbReference>
<evidence type="ECO:0000313" key="9">
    <source>
        <dbReference type="Proteomes" id="UP000007089"/>
    </source>
</evidence>
<reference evidence="8" key="1">
    <citation type="submission" date="2009-01" db="EMBL/GenBank/DDBJ databases">
        <title>Complete sequence of Anaeromyxobacter dehalogenans 2CP-1.</title>
        <authorList>
            <consortium name="US DOE Joint Genome Institute"/>
            <person name="Lucas S."/>
            <person name="Copeland A."/>
            <person name="Lapidus A."/>
            <person name="Glavina del Rio T."/>
            <person name="Dalin E."/>
            <person name="Tice H."/>
            <person name="Bruce D."/>
            <person name="Goodwin L."/>
            <person name="Pitluck S."/>
            <person name="Saunders E."/>
            <person name="Brettin T."/>
            <person name="Detter J.C."/>
            <person name="Han C."/>
            <person name="Larimer F."/>
            <person name="Land M."/>
            <person name="Hauser L."/>
            <person name="Kyrpides N."/>
            <person name="Ovchinnikova G."/>
            <person name="Beliaev A.S."/>
            <person name="Richardson P."/>
        </authorList>
    </citation>
    <scope>NUCLEOTIDE SEQUENCE</scope>
    <source>
        <strain evidence="8">2CP-1</strain>
    </source>
</reference>
<dbReference type="PANTHER" id="PTHR11904">
    <property type="entry name" value="METHYLTHIOADENOSINE/PURINE NUCLEOSIDE PHOSPHORYLASE"/>
    <property type="match status" value="1"/>
</dbReference>
<dbReference type="NCBIfam" id="NF006054">
    <property type="entry name" value="PRK08202.1"/>
    <property type="match status" value="1"/>
</dbReference>
<feature type="binding site" evidence="6">
    <location>
        <position position="121"/>
    </location>
    <ligand>
        <name>phosphate</name>
        <dbReference type="ChEBI" id="CHEBI:43474"/>
    </ligand>
</feature>
<dbReference type="InterPro" id="IPR011268">
    <property type="entry name" value="Purine_phosphorylase"/>
</dbReference>
<dbReference type="RefSeq" id="WP_012632049.1">
    <property type="nucleotide sequence ID" value="NC_011891.1"/>
</dbReference>
<evidence type="ECO:0000256" key="6">
    <source>
        <dbReference type="PIRSR" id="PIRSR000477-2"/>
    </source>
</evidence>
<feature type="binding site" evidence="6">
    <location>
        <position position="243"/>
    </location>
    <ligand>
        <name>a purine D-ribonucleoside</name>
        <dbReference type="ChEBI" id="CHEBI:142355"/>
    </ligand>
</feature>
<dbReference type="GO" id="GO:0005737">
    <property type="term" value="C:cytoplasm"/>
    <property type="evidence" value="ECO:0007669"/>
    <property type="project" value="TreeGrafter"/>
</dbReference>
<dbReference type="Proteomes" id="UP000007089">
    <property type="component" value="Chromosome"/>
</dbReference>
<keyword evidence="3 5" id="KW-0328">Glycosyltransferase</keyword>
<dbReference type="HOGENOM" id="CLU_054456_1_0_7"/>
<feature type="binding site" evidence="6">
    <location>
        <position position="34"/>
    </location>
    <ligand>
        <name>phosphate</name>
        <dbReference type="ChEBI" id="CHEBI:43474"/>
    </ligand>
</feature>
<dbReference type="NCBIfam" id="TIGR01700">
    <property type="entry name" value="PNPH"/>
    <property type="match status" value="1"/>
</dbReference>
<feature type="binding site" evidence="6">
    <location>
        <position position="65"/>
    </location>
    <ligand>
        <name>phosphate</name>
        <dbReference type="ChEBI" id="CHEBI:43474"/>
    </ligand>
</feature>
<dbReference type="InterPro" id="IPR011270">
    <property type="entry name" value="Pur_Nuc_Pase_Ino/Guo-sp"/>
</dbReference>
<dbReference type="Pfam" id="PF01048">
    <property type="entry name" value="PNP_UDP_1"/>
    <property type="match status" value="1"/>
</dbReference>
<feature type="binding site" evidence="6">
    <location>
        <begin position="89"/>
        <end position="91"/>
    </location>
    <ligand>
        <name>phosphate</name>
        <dbReference type="ChEBI" id="CHEBI:43474"/>
    </ligand>
</feature>
<dbReference type="PANTHER" id="PTHR11904:SF9">
    <property type="entry name" value="PURINE NUCLEOSIDE PHOSPHORYLASE-RELATED"/>
    <property type="match status" value="1"/>
</dbReference>
<feature type="domain" description="Nucleoside phosphorylase" evidence="7">
    <location>
        <begin position="29"/>
        <end position="278"/>
    </location>
</feature>
<dbReference type="GO" id="GO:0004731">
    <property type="term" value="F:purine-nucleoside phosphorylase activity"/>
    <property type="evidence" value="ECO:0007669"/>
    <property type="project" value="UniProtKB-EC"/>
</dbReference>
<sequence length="282" mass="29410">MTRRADLPTRLSYALAWVRGQAEAAPAAGVILGSGLSAFAERLQHPVVIPYERIPGFPVAKVVGHPGRLVLGELDAEGGPVPIAAMQGRVHVYEGWSPEDVAFGARVLCGLGIRALLVTNAAGGVNPALGPGDLVRITDHLNLSGQNPLVGENLDRLGPRFPDMSEAYDERLGALLDATAAELGLPLARGVYACMLGPSYETPAEVRMLRALGADLVGMSTVPEVIVARHMGVPVAGLSVVTNHAAGLVRKPLTHAEVAATADRVRDQLGALVSAFLARAGR</sequence>
<gene>
    <name evidence="8" type="ordered locus">A2cp1_0652</name>
</gene>
<evidence type="ECO:0000256" key="5">
    <source>
        <dbReference type="PIRNR" id="PIRNR000477"/>
    </source>
</evidence>
<evidence type="ECO:0000259" key="7">
    <source>
        <dbReference type="Pfam" id="PF01048"/>
    </source>
</evidence>
<dbReference type="CDD" id="cd09009">
    <property type="entry name" value="PNP-EcPNPII_like"/>
    <property type="match status" value="1"/>
</dbReference>
<proteinExistence type="inferred from homology"/>
<dbReference type="InterPro" id="IPR035994">
    <property type="entry name" value="Nucleoside_phosphorylase_sf"/>
</dbReference>
<protein>
    <recommendedName>
        <fullName evidence="5">Purine nucleoside phosphorylase</fullName>
        <ecNumber evidence="5">2.4.2.1</ecNumber>
    </recommendedName>
    <alternativeName>
        <fullName evidence="5">Inosine-guanosine phosphorylase</fullName>
    </alternativeName>
</protein>
<dbReference type="EC" id="2.4.2.1" evidence="5"/>
<dbReference type="AlphaFoldDB" id="B8JCY1"/>
<comment type="similarity">
    <text evidence="2 5">Belongs to the PNP/MTAP phosphorylase family.</text>
</comment>
<dbReference type="NCBIfam" id="TIGR01697">
    <property type="entry name" value="PNPH-PUNA-XAPA"/>
    <property type="match status" value="1"/>
</dbReference>
<evidence type="ECO:0000256" key="4">
    <source>
        <dbReference type="ARBA" id="ARBA00022679"/>
    </source>
</evidence>
<keyword evidence="9" id="KW-1185">Reference proteome</keyword>
<accession>B8JCY1</accession>